<evidence type="ECO:0000313" key="10">
    <source>
        <dbReference type="Proteomes" id="UP000596742"/>
    </source>
</evidence>
<dbReference type="SUPFAM" id="SSF49785">
    <property type="entry name" value="Galactose-binding domain-like"/>
    <property type="match status" value="1"/>
</dbReference>
<keyword evidence="5" id="KW-0430">Lectin</keyword>
<evidence type="ECO:0000256" key="4">
    <source>
        <dbReference type="ARBA" id="ARBA00022723"/>
    </source>
</evidence>
<dbReference type="Gene3D" id="2.60.120.260">
    <property type="entry name" value="Galactose-binding domain-like"/>
    <property type="match status" value="1"/>
</dbReference>
<evidence type="ECO:0000256" key="5">
    <source>
        <dbReference type="ARBA" id="ARBA00022734"/>
    </source>
</evidence>
<dbReference type="GO" id="GO:0042806">
    <property type="term" value="F:fucose binding"/>
    <property type="evidence" value="ECO:0007669"/>
    <property type="project" value="UniProtKB-ARBA"/>
</dbReference>
<dbReference type="EMBL" id="UYJE01005230">
    <property type="protein sequence ID" value="VDI35364.1"/>
    <property type="molecule type" value="Genomic_DNA"/>
</dbReference>
<sequence length="155" mass="17805">MNDKIDNLFLDCKIPKEEPRYVSPGKISGQSSTYDYRIAGKAVDGLTNSHSHTEKDNLPYWWVDLGNIYNIMRIEVINRFEHGYGRRLLDHDITVGPCLDDMSIFAPYIGPGKEGDNLVFQRSRYTDGRFVKLTIIKGPEYLHVAEVIVFSYPVF</sequence>
<evidence type="ECO:0000256" key="2">
    <source>
        <dbReference type="ARBA" id="ARBA00010147"/>
    </source>
</evidence>
<dbReference type="InterPro" id="IPR008979">
    <property type="entry name" value="Galactose-bd-like_sf"/>
</dbReference>
<evidence type="ECO:0000259" key="8">
    <source>
        <dbReference type="SMART" id="SM00607"/>
    </source>
</evidence>
<comment type="subunit">
    <text evidence="3">Homotrimer.</text>
</comment>
<dbReference type="InterPro" id="IPR006585">
    <property type="entry name" value="FTP1"/>
</dbReference>
<dbReference type="SMART" id="SM00607">
    <property type="entry name" value="FTP"/>
    <property type="match status" value="1"/>
</dbReference>
<evidence type="ECO:0000256" key="7">
    <source>
        <dbReference type="ARBA" id="ARBA00023157"/>
    </source>
</evidence>
<dbReference type="Proteomes" id="UP000596742">
    <property type="component" value="Unassembled WGS sequence"/>
</dbReference>
<dbReference type="GO" id="GO:0001868">
    <property type="term" value="P:regulation of complement activation, lectin pathway"/>
    <property type="evidence" value="ECO:0007669"/>
    <property type="project" value="UniProtKB-ARBA"/>
</dbReference>
<keyword evidence="10" id="KW-1185">Reference proteome</keyword>
<dbReference type="GO" id="GO:0046872">
    <property type="term" value="F:metal ion binding"/>
    <property type="evidence" value="ECO:0007669"/>
    <property type="project" value="UniProtKB-KW"/>
</dbReference>
<evidence type="ECO:0000256" key="3">
    <source>
        <dbReference type="ARBA" id="ARBA00011233"/>
    </source>
</evidence>
<dbReference type="PANTHER" id="PTHR45713">
    <property type="entry name" value="FTP DOMAIN-CONTAINING PROTEIN"/>
    <property type="match status" value="1"/>
</dbReference>
<evidence type="ECO:0000256" key="6">
    <source>
        <dbReference type="ARBA" id="ARBA00022837"/>
    </source>
</evidence>
<dbReference type="AlphaFoldDB" id="A0A8B6EJT2"/>
<feature type="domain" description="Fucolectin tachylectin-4 pentraxin-1" evidence="8">
    <location>
        <begin position="19"/>
        <end position="155"/>
    </location>
</feature>
<name>A0A8B6EJT2_MYTGA</name>
<evidence type="ECO:0000313" key="9">
    <source>
        <dbReference type="EMBL" id="VDI35364.1"/>
    </source>
</evidence>
<protein>
    <recommendedName>
        <fullName evidence="8">Fucolectin tachylectin-4 pentraxin-1 domain-containing protein</fullName>
    </recommendedName>
</protein>
<evidence type="ECO:0000256" key="1">
    <source>
        <dbReference type="ARBA" id="ARBA00002219"/>
    </source>
</evidence>
<dbReference type="InterPro" id="IPR051941">
    <property type="entry name" value="BG_Antigen-Binding_Lectin"/>
</dbReference>
<dbReference type="Pfam" id="PF22633">
    <property type="entry name" value="F5_F8_type_C_2"/>
    <property type="match status" value="1"/>
</dbReference>
<keyword evidence="6" id="KW-0106">Calcium</keyword>
<dbReference type="OrthoDB" id="547680at2759"/>
<organism evidence="9 10">
    <name type="scientific">Mytilus galloprovincialis</name>
    <name type="common">Mediterranean mussel</name>
    <dbReference type="NCBI Taxonomy" id="29158"/>
    <lineage>
        <taxon>Eukaryota</taxon>
        <taxon>Metazoa</taxon>
        <taxon>Spiralia</taxon>
        <taxon>Lophotrochozoa</taxon>
        <taxon>Mollusca</taxon>
        <taxon>Bivalvia</taxon>
        <taxon>Autobranchia</taxon>
        <taxon>Pteriomorphia</taxon>
        <taxon>Mytilida</taxon>
        <taxon>Mytiloidea</taxon>
        <taxon>Mytilidae</taxon>
        <taxon>Mytilinae</taxon>
        <taxon>Mytilus</taxon>
    </lineage>
</organism>
<reference evidence="9" key="1">
    <citation type="submission" date="2018-11" db="EMBL/GenBank/DDBJ databases">
        <authorList>
            <person name="Alioto T."/>
            <person name="Alioto T."/>
        </authorList>
    </citation>
    <scope>NUCLEOTIDE SEQUENCE</scope>
</reference>
<comment type="function">
    <text evidence="1">Acts as a defensive agent. Recognizes blood group fucosylated oligosaccharides including A, B, H and Lewis B-type antigens. Does not recognize Lewis A antigen and has low affinity for monovalent haptens.</text>
</comment>
<accession>A0A8B6EJT2</accession>
<proteinExistence type="inferred from homology"/>
<comment type="similarity">
    <text evidence="2">Belongs to the fucolectin family.</text>
</comment>
<keyword evidence="4" id="KW-0479">Metal-binding</keyword>
<dbReference type="GO" id="GO:0010185">
    <property type="term" value="P:regulation of cellular defense response"/>
    <property type="evidence" value="ECO:0007669"/>
    <property type="project" value="UniProtKB-ARBA"/>
</dbReference>
<gene>
    <name evidence="9" type="ORF">MGAL_10B038406</name>
</gene>
<dbReference type="PANTHER" id="PTHR45713:SF6">
    <property type="entry name" value="F5_8 TYPE C DOMAIN-CONTAINING PROTEIN"/>
    <property type="match status" value="1"/>
</dbReference>
<comment type="caution">
    <text evidence="9">The sequence shown here is derived from an EMBL/GenBank/DDBJ whole genome shotgun (WGS) entry which is preliminary data.</text>
</comment>
<keyword evidence="7" id="KW-1015">Disulfide bond</keyword>